<evidence type="ECO:0000313" key="3">
    <source>
        <dbReference type="Proteomes" id="UP001221757"/>
    </source>
</evidence>
<feature type="compositionally biased region" description="Pro residues" evidence="1">
    <location>
        <begin position="62"/>
        <end position="71"/>
    </location>
</feature>
<gene>
    <name evidence="2" type="ORF">B0H17DRAFT_1212622</name>
</gene>
<organism evidence="2 3">
    <name type="scientific">Mycena rosella</name>
    <name type="common">Pink bonnet</name>
    <name type="synonym">Agaricus rosellus</name>
    <dbReference type="NCBI Taxonomy" id="1033263"/>
    <lineage>
        <taxon>Eukaryota</taxon>
        <taxon>Fungi</taxon>
        <taxon>Dikarya</taxon>
        <taxon>Basidiomycota</taxon>
        <taxon>Agaricomycotina</taxon>
        <taxon>Agaricomycetes</taxon>
        <taxon>Agaricomycetidae</taxon>
        <taxon>Agaricales</taxon>
        <taxon>Marasmiineae</taxon>
        <taxon>Mycenaceae</taxon>
        <taxon>Mycena</taxon>
    </lineage>
</organism>
<dbReference type="EMBL" id="JARKIE010000262">
    <property type="protein sequence ID" value="KAJ7660441.1"/>
    <property type="molecule type" value="Genomic_DNA"/>
</dbReference>
<dbReference type="AlphaFoldDB" id="A0AAD7CRE7"/>
<keyword evidence="3" id="KW-1185">Reference proteome</keyword>
<name>A0AAD7CRE7_MYCRO</name>
<protein>
    <submittedName>
        <fullName evidence="2">Uncharacterized protein</fullName>
    </submittedName>
</protein>
<evidence type="ECO:0000313" key="2">
    <source>
        <dbReference type="EMBL" id="KAJ7660441.1"/>
    </source>
</evidence>
<dbReference type="Proteomes" id="UP001221757">
    <property type="component" value="Unassembled WGS sequence"/>
</dbReference>
<proteinExistence type="predicted"/>
<comment type="caution">
    <text evidence="2">The sequence shown here is derived from an EMBL/GenBank/DDBJ whole genome shotgun (WGS) entry which is preliminary data.</text>
</comment>
<accession>A0AAD7CRE7</accession>
<reference evidence="2" key="1">
    <citation type="submission" date="2023-03" db="EMBL/GenBank/DDBJ databases">
        <title>Massive genome expansion in bonnet fungi (Mycena s.s.) driven by repeated elements and novel gene families across ecological guilds.</title>
        <authorList>
            <consortium name="Lawrence Berkeley National Laboratory"/>
            <person name="Harder C.B."/>
            <person name="Miyauchi S."/>
            <person name="Viragh M."/>
            <person name="Kuo A."/>
            <person name="Thoen E."/>
            <person name="Andreopoulos B."/>
            <person name="Lu D."/>
            <person name="Skrede I."/>
            <person name="Drula E."/>
            <person name="Henrissat B."/>
            <person name="Morin E."/>
            <person name="Kohler A."/>
            <person name="Barry K."/>
            <person name="LaButti K."/>
            <person name="Morin E."/>
            <person name="Salamov A."/>
            <person name="Lipzen A."/>
            <person name="Mereny Z."/>
            <person name="Hegedus B."/>
            <person name="Baldrian P."/>
            <person name="Stursova M."/>
            <person name="Weitz H."/>
            <person name="Taylor A."/>
            <person name="Grigoriev I.V."/>
            <person name="Nagy L.G."/>
            <person name="Martin F."/>
            <person name="Kauserud H."/>
        </authorList>
    </citation>
    <scope>NUCLEOTIDE SEQUENCE</scope>
    <source>
        <strain evidence="2">CBHHK067</strain>
    </source>
</reference>
<evidence type="ECO:0000256" key="1">
    <source>
        <dbReference type="SAM" id="MobiDB-lite"/>
    </source>
</evidence>
<sequence>MGSGCLPHPQPKTLPQWPCCKVPDTGSRAHAPCTHPHPPYSTTTAPPATPPTPSCSTLTSTTPPPGSPSPPRAAIFDLSTLDLEHLAFDCDSGNESGSDDGYVSTLQRMQRALPPATAPARRVARVVSALRAPRALLAMEVEVENASVSASTSASTMTEGRLGSTPEGEVFQSITVIPGFESTGFEELRLETPSLRRSSSPRLQCPVLRLGSGRRVRRCGDEFLEGCHPNFVPYKVAHTLRYIARVSAPRVEIHQSHQTRLANGMHNVLNPEKPELLEAVIGCQIFDLYYAGLPDPTTNASEPHRHA</sequence>
<feature type="region of interest" description="Disordered" evidence="1">
    <location>
        <begin position="25"/>
        <end position="71"/>
    </location>
</feature>